<dbReference type="InterPro" id="IPR035895">
    <property type="entry name" value="HPr-like_sf"/>
</dbReference>
<dbReference type="Gene3D" id="3.30.1340.10">
    <property type="entry name" value="HPr-like"/>
    <property type="match status" value="1"/>
</dbReference>
<evidence type="ECO:0000256" key="3">
    <source>
        <dbReference type="ARBA" id="ARBA00020422"/>
    </source>
</evidence>
<accession>A0ABX7V2M0</accession>
<keyword evidence="5" id="KW-0963">Cytoplasm</keyword>
<organism evidence="10 11">
    <name type="scientific">Brenneria izadpanahii</name>
    <dbReference type="NCBI Taxonomy" id="2722756"/>
    <lineage>
        <taxon>Bacteria</taxon>
        <taxon>Pseudomonadati</taxon>
        <taxon>Pseudomonadota</taxon>
        <taxon>Gammaproteobacteria</taxon>
        <taxon>Enterobacterales</taxon>
        <taxon>Pectobacteriaceae</taxon>
        <taxon>Brenneria</taxon>
    </lineage>
</organism>
<protein>
    <recommendedName>
        <fullName evidence="3">Phosphocarrier protein HPr</fullName>
    </recommendedName>
    <alternativeName>
        <fullName evidence="8">Histidine-containing protein</fullName>
    </alternativeName>
</protein>
<proteinExistence type="predicted"/>
<keyword evidence="7" id="KW-0598">Phosphotransferase system</keyword>
<dbReference type="PANTHER" id="PTHR33705">
    <property type="entry name" value="PHOSPHOCARRIER PROTEIN HPR"/>
    <property type="match status" value="1"/>
</dbReference>
<dbReference type="SUPFAM" id="SSF55594">
    <property type="entry name" value="HPr-like"/>
    <property type="match status" value="1"/>
</dbReference>
<gene>
    <name evidence="10" type="ORF">HC231_15300</name>
</gene>
<evidence type="ECO:0000256" key="7">
    <source>
        <dbReference type="ARBA" id="ARBA00022683"/>
    </source>
</evidence>
<keyword evidence="4" id="KW-0813">Transport</keyword>
<evidence type="ECO:0000256" key="6">
    <source>
        <dbReference type="ARBA" id="ARBA00022597"/>
    </source>
</evidence>
<name>A0ABX7V2M0_9GAMM</name>
<dbReference type="PROSITE" id="PS00369">
    <property type="entry name" value="PTS_HPR_HIS"/>
    <property type="match status" value="1"/>
</dbReference>
<evidence type="ECO:0000256" key="8">
    <source>
        <dbReference type="ARBA" id="ARBA00033055"/>
    </source>
</evidence>
<feature type="domain" description="HPr" evidence="9">
    <location>
        <begin position="1"/>
        <end position="86"/>
    </location>
</feature>
<evidence type="ECO:0000259" key="9">
    <source>
        <dbReference type="PROSITE" id="PS51350"/>
    </source>
</evidence>
<dbReference type="InterPro" id="IPR001020">
    <property type="entry name" value="PTS_HPr_His_P_site"/>
</dbReference>
<dbReference type="PROSITE" id="PS51350">
    <property type="entry name" value="PTS_HPR_DOM"/>
    <property type="match status" value="1"/>
</dbReference>
<dbReference type="PROSITE" id="PS00589">
    <property type="entry name" value="PTS_HPR_SER"/>
    <property type="match status" value="1"/>
</dbReference>
<evidence type="ECO:0000256" key="2">
    <source>
        <dbReference type="ARBA" id="ARBA00004496"/>
    </source>
</evidence>
<dbReference type="EMBL" id="CP050854">
    <property type="protein sequence ID" value="QTF10837.1"/>
    <property type="molecule type" value="Genomic_DNA"/>
</dbReference>
<dbReference type="NCBIfam" id="TIGR01003">
    <property type="entry name" value="PTS_HPr_family"/>
    <property type="match status" value="1"/>
</dbReference>
<dbReference type="InterPro" id="IPR050399">
    <property type="entry name" value="HPr"/>
</dbReference>
<keyword evidence="11" id="KW-1185">Reference proteome</keyword>
<dbReference type="InterPro" id="IPR002114">
    <property type="entry name" value="PTS_HPr_Ser_P_site"/>
</dbReference>
<dbReference type="Pfam" id="PF00381">
    <property type="entry name" value="PTS-HPr"/>
    <property type="match status" value="1"/>
</dbReference>
<comment type="subcellular location">
    <subcellularLocation>
        <location evidence="2">Cytoplasm</location>
    </subcellularLocation>
</comment>
<dbReference type="PANTHER" id="PTHR33705:SF1">
    <property type="entry name" value="PHOSPHOCARRIER PROTEIN HPR"/>
    <property type="match status" value="1"/>
</dbReference>
<evidence type="ECO:0000256" key="1">
    <source>
        <dbReference type="ARBA" id="ARBA00003681"/>
    </source>
</evidence>
<reference evidence="10 11" key="1">
    <citation type="submission" date="2020-03" db="EMBL/GenBank/DDBJ databases">
        <authorList>
            <person name="Bakhshi Ganjeh M."/>
        </authorList>
    </citation>
    <scope>NUCLEOTIDE SEQUENCE [LARGE SCALE GENOMIC DNA]</scope>
    <source>
        <strain evidence="11">Iran 50</strain>
    </source>
</reference>
<evidence type="ECO:0000313" key="10">
    <source>
        <dbReference type="EMBL" id="QTF10837.1"/>
    </source>
</evidence>
<evidence type="ECO:0000256" key="4">
    <source>
        <dbReference type="ARBA" id="ARBA00022448"/>
    </source>
</evidence>
<dbReference type="InterPro" id="IPR000032">
    <property type="entry name" value="HPr-like"/>
</dbReference>
<evidence type="ECO:0000256" key="5">
    <source>
        <dbReference type="ARBA" id="ARBA00022490"/>
    </source>
</evidence>
<dbReference type="Proteomes" id="UP000671960">
    <property type="component" value="Chromosome"/>
</dbReference>
<evidence type="ECO:0000313" key="11">
    <source>
        <dbReference type="Proteomes" id="UP000671960"/>
    </source>
</evidence>
<sequence length="86" mass="9456">MKSIEILITNPTGLHTRPGAHFVKEAKLFQCDIFVQKGDKIANGKSLMKLLQVGISYKDRITISADGPDEDDALNKLTDLIASLED</sequence>
<comment type="function">
    <text evidence="1">General (non sugar-specific) component of the phosphoenolpyruvate-dependent sugar phosphotransferase system (sugar PTS). This major carbohydrate active-transport system catalyzes the phosphorylation of incoming sugar substrates concomitantly with their translocation across the cell membrane. The phosphoryl group from phosphoenolpyruvate (PEP) is transferred to the phosphoryl carrier protein HPr by enzyme I. Phospho-HPr then transfers it to the PTS EIIA domain.</text>
</comment>
<dbReference type="PRINTS" id="PR00107">
    <property type="entry name" value="PHOSPHOCPHPR"/>
</dbReference>
<keyword evidence="6" id="KW-0762">Sugar transport</keyword>